<keyword evidence="2" id="KW-1185">Reference proteome</keyword>
<dbReference type="Gene3D" id="3.40.50.300">
    <property type="entry name" value="P-loop containing nucleotide triphosphate hydrolases"/>
    <property type="match status" value="1"/>
</dbReference>
<reference evidence="1 2" key="1">
    <citation type="submission" date="2020-08" db="EMBL/GenBank/DDBJ databases">
        <title>Genomic Encyclopedia of Type Strains, Phase III (KMG-III): the genomes of soil and plant-associated and newly described type strains.</title>
        <authorList>
            <person name="Whitman W."/>
        </authorList>
    </citation>
    <scope>NUCLEOTIDE SEQUENCE [LARGE SCALE GENOMIC DNA]</scope>
    <source>
        <strain evidence="1 2">CECT 3313</strain>
    </source>
</reference>
<dbReference type="Pfam" id="PF13374">
    <property type="entry name" value="TPR_10"/>
    <property type="match status" value="5"/>
</dbReference>
<evidence type="ECO:0000313" key="1">
    <source>
        <dbReference type="EMBL" id="MBB5931940.1"/>
    </source>
</evidence>
<dbReference type="Gene3D" id="1.25.40.10">
    <property type="entry name" value="Tetratricopeptide repeat domain"/>
    <property type="match status" value="3"/>
</dbReference>
<dbReference type="PANTHER" id="PTHR19959:SF119">
    <property type="entry name" value="FUNGAL LIPASE-LIKE DOMAIN-CONTAINING PROTEIN"/>
    <property type="match status" value="1"/>
</dbReference>
<organism evidence="1 2">
    <name type="scientific">Streptomyces echinatus</name>
    <dbReference type="NCBI Taxonomy" id="67293"/>
    <lineage>
        <taxon>Bacteria</taxon>
        <taxon>Bacillati</taxon>
        <taxon>Actinomycetota</taxon>
        <taxon>Actinomycetes</taxon>
        <taxon>Kitasatosporales</taxon>
        <taxon>Streptomycetaceae</taxon>
        <taxon>Streptomyces</taxon>
    </lineage>
</organism>
<dbReference type="AlphaFoldDB" id="A0A7W9Q1K8"/>
<accession>A0A7W9Q1K8</accession>
<gene>
    <name evidence="1" type="ORF">FHS34_007449</name>
</gene>
<dbReference type="PANTHER" id="PTHR19959">
    <property type="entry name" value="KINESIN LIGHT CHAIN"/>
    <property type="match status" value="1"/>
</dbReference>
<dbReference type="SUPFAM" id="SSF48452">
    <property type="entry name" value="TPR-like"/>
    <property type="match status" value="3"/>
</dbReference>
<dbReference type="InterPro" id="IPR011990">
    <property type="entry name" value="TPR-like_helical_dom_sf"/>
</dbReference>
<dbReference type="Proteomes" id="UP000585836">
    <property type="component" value="Unassembled WGS sequence"/>
</dbReference>
<protein>
    <submittedName>
        <fullName evidence="1">Tetratricopeptide (TPR) repeat protein</fullName>
    </submittedName>
</protein>
<proteinExistence type="predicted"/>
<dbReference type="SMART" id="SM00028">
    <property type="entry name" value="TPR"/>
    <property type="match status" value="5"/>
</dbReference>
<dbReference type="InterPro" id="IPR027417">
    <property type="entry name" value="P-loop_NTPase"/>
</dbReference>
<dbReference type="SUPFAM" id="SSF52540">
    <property type="entry name" value="P-loop containing nucleoside triphosphate hydrolases"/>
    <property type="match status" value="1"/>
</dbReference>
<dbReference type="RefSeq" id="WP_184973804.1">
    <property type="nucleotide sequence ID" value="NZ_BAAAWF010000045.1"/>
</dbReference>
<sequence>MAEGDEPPGSRQVVRAEGGFAYGVIGADIHVFGDGTPVYLLENWRLPAETDPQWLRQLPSRMLNARHAVVPFTGREAELAALHRWRAEGPRLGVRWLYGAGGQGKTRLAAHFAAQTATEGWKVVTATHGPGTILPPPGSQDLRLDGASGLLLIVDYADRWPLTHLTWLLSNALLHQTAVRTRILLLARTAEPWPAVRAALANHQADTSTQLLEPLPAQEAGPRARMFAVARGSFAARYGLTTPDGIGPPASLEHPDFGLTLAVHIAALVAVDAHVTGRRPPRDMAGLTIYLLDREHLHWASLYGDAAHGLNPAERTYATPPHVMNQTVFTAALAGALESSVGTTVVETLQLRPSPGRILADHAVCYPPADPARETVLEPLYPDRLAEDFLALTLPGHEADYPAQPWAAPTTAALLTHDNGHTPPTWVPRTVTFLISAAQRWPHLGPCHLYPLLHTDPQLALTAGSTALTALAGLDDIDPALLEAIAAHFPDHRHADLDPGIAAVTARLAPYRLAHTDDLAERARIQQSLGVRLSWGGRPAEAVTATEGAITAWRQLARVSPPDHGPALATSLINLSSELALAGRRSEALTTAEEAETVWRRLSETHSAAFWDNAAFAPGLANARSNLSNRLSEVGRRTEALVAQEQAVALYRPLAEGNPATYETEKLAAALSNLGARLWEVGRREDALRATEEAVDAYRRLAASNSAAHEPDLAQALSNLGVDLWEVGRWEDALRATEEAVGVYRRLAEGNPTAHEPSLAAALTNLGVYVWEVGRREDAVSISEDAVVLSRRLAERNPAAHEPNLAAALTNLGMHLIEVGQDQKALSAAESAVAVYRRLVAANPAAHEPNLAAALTNLGIWLLATGRQEEALSPTADAVAIYERLAKASRAAFEPNLARALWAFAQARVDGQGEHDLPLALAASTRAMEIYAELAAEQPARFVGKLYGTSKTLVDVLDRLGFSAEAEMIRRQFTPEPSDG</sequence>
<evidence type="ECO:0000313" key="2">
    <source>
        <dbReference type="Proteomes" id="UP000585836"/>
    </source>
</evidence>
<dbReference type="EMBL" id="JACHJK010000019">
    <property type="protein sequence ID" value="MBB5931940.1"/>
    <property type="molecule type" value="Genomic_DNA"/>
</dbReference>
<dbReference type="InterPro" id="IPR019734">
    <property type="entry name" value="TPR_rpt"/>
</dbReference>
<comment type="caution">
    <text evidence="1">The sequence shown here is derived from an EMBL/GenBank/DDBJ whole genome shotgun (WGS) entry which is preliminary data.</text>
</comment>
<name>A0A7W9Q1K8_9ACTN</name>